<dbReference type="RefSeq" id="WP_116555902.1">
    <property type="nucleotide sequence ID" value="NZ_QCZG01000045.1"/>
</dbReference>
<proteinExistence type="predicted"/>
<evidence type="ECO:0000313" key="2">
    <source>
        <dbReference type="Proteomes" id="UP000245998"/>
    </source>
</evidence>
<reference evidence="1 2" key="1">
    <citation type="submission" date="2018-04" db="EMBL/GenBank/DDBJ databases">
        <title>Camelliibacillus theae gen. nov., sp. nov., isolated from Pu'er tea.</title>
        <authorList>
            <person name="Niu L."/>
        </authorList>
    </citation>
    <scope>NUCLEOTIDE SEQUENCE [LARGE SCALE GENOMIC DNA]</scope>
    <source>
        <strain evidence="1 2">T8</strain>
    </source>
</reference>
<dbReference type="Proteomes" id="UP000245998">
    <property type="component" value="Unassembled WGS sequence"/>
</dbReference>
<organism evidence="1 2">
    <name type="scientific">Pueribacillus theae</name>
    <dbReference type="NCBI Taxonomy" id="2171751"/>
    <lineage>
        <taxon>Bacteria</taxon>
        <taxon>Bacillati</taxon>
        <taxon>Bacillota</taxon>
        <taxon>Bacilli</taxon>
        <taxon>Bacillales</taxon>
        <taxon>Bacillaceae</taxon>
        <taxon>Pueribacillus</taxon>
    </lineage>
</organism>
<protein>
    <recommendedName>
        <fullName evidence="3">5-methylcytosine-specific restriction endonuclease system specificity protein McrC</fullName>
    </recommendedName>
</protein>
<evidence type="ECO:0008006" key="3">
    <source>
        <dbReference type="Google" id="ProtNLM"/>
    </source>
</evidence>
<dbReference type="InterPro" id="IPR019292">
    <property type="entry name" value="McrC"/>
</dbReference>
<dbReference type="OrthoDB" id="9786961at2"/>
<dbReference type="Pfam" id="PF10117">
    <property type="entry name" value="McrBC"/>
    <property type="match status" value="1"/>
</dbReference>
<dbReference type="EMBL" id="QCZG01000045">
    <property type="protein sequence ID" value="PWA07898.1"/>
    <property type="molecule type" value="Genomic_DNA"/>
</dbReference>
<name>A0A2U1JSV9_9BACI</name>
<accession>A0A2U1JSV9</accession>
<sequence>MSSTFKVPIRNLFCLLSYVNEIPEFVDHLSDIDEDLITYDFLAHRFKQEVQQLLKRGLVRNYVANSEETSYIAGRMMMNESVQLLAERKPVVVCEKDEYSSNILLNQIMKTTLRQLVKNQHIQEKTRRECFILWEQLPTVYEIPLNKESFTRLKFSRHNAYYKQMIHIALLLHELKLLSHKSGNWSLFTVDLDEGEVNRLFEKFLFHFYQREQETYTVHSERLQWNLQGNRSLLPTMLTDVSLTHRYKPEKVIIDAKFYRHLFQRHFDRATFHSHNLYQIFTYVMHQPAFKRVRGILIYPGNQAGELHEIYSWDERMAIEIVSLDLNASWREIYNALLALLREKEQ</sequence>
<comment type="caution">
    <text evidence="1">The sequence shown here is derived from an EMBL/GenBank/DDBJ whole genome shotgun (WGS) entry which is preliminary data.</text>
</comment>
<dbReference type="PANTHER" id="PTHR38733:SF1">
    <property type="entry name" value="TYPE IV METHYL-DIRECTED RESTRICTION ENZYME ECOKMCRBC"/>
    <property type="match status" value="1"/>
</dbReference>
<gene>
    <name evidence="1" type="ORF">DCC39_15975</name>
</gene>
<dbReference type="PANTHER" id="PTHR38733">
    <property type="entry name" value="PROTEIN MCRC"/>
    <property type="match status" value="1"/>
</dbReference>
<dbReference type="AlphaFoldDB" id="A0A2U1JSV9"/>
<keyword evidence="2" id="KW-1185">Reference proteome</keyword>
<evidence type="ECO:0000313" key="1">
    <source>
        <dbReference type="EMBL" id="PWA07898.1"/>
    </source>
</evidence>